<keyword evidence="3" id="KW-1185">Reference proteome</keyword>
<proteinExistence type="predicted"/>
<dbReference type="RefSeq" id="WP_182323992.1">
    <property type="nucleotide sequence ID" value="NZ_CP058554.1"/>
</dbReference>
<evidence type="ECO:0000313" key="3">
    <source>
        <dbReference type="Proteomes" id="UP000515240"/>
    </source>
</evidence>
<dbReference type="AlphaFoldDB" id="A0A7G5EK58"/>
<protein>
    <submittedName>
        <fullName evidence="2">Uncharacterized protein</fullName>
    </submittedName>
</protein>
<reference evidence="2 3" key="1">
    <citation type="journal article" date="2020" name="G3 (Bethesda)">
        <title>CeMbio - The Caenorhabditis elegans Microbiome Resource.</title>
        <authorList>
            <person name="Dirksen P."/>
            <person name="Assie A."/>
            <person name="Zimmermann J."/>
            <person name="Zhang F."/>
            <person name="Tietje A.M."/>
            <person name="Marsh S.A."/>
            <person name="Felix M.A."/>
            <person name="Shapira M."/>
            <person name="Kaleta C."/>
            <person name="Schulenburg H."/>
            <person name="Samuel B."/>
        </authorList>
    </citation>
    <scope>NUCLEOTIDE SEQUENCE [LARGE SCALE GENOMIC DNA]</scope>
    <source>
        <strain evidence="2 3">BIGb0172</strain>
    </source>
</reference>
<dbReference type="EMBL" id="CP058554">
    <property type="protein sequence ID" value="QMV74383.1"/>
    <property type="molecule type" value="Genomic_DNA"/>
</dbReference>
<dbReference type="KEGG" id="cpis:HS961_16930"/>
<evidence type="ECO:0000313" key="2">
    <source>
        <dbReference type="EMBL" id="QMV74383.1"/>
    </source>
</evidence>
<organism evidence="2 3">
    <name type="scientific">Comamonas piscis</name>
    <dbReference type="NCBI Taxonomy" id="1562974"/>
    <lineage>
        <taxon>Bacteria</taxon>
        <taxon>Pseudomonadati</taxon>
        <taxon>Pseudomonadota</taxon>
        <taxon>Betaproteobacteria</taxon>
        <taxon>Burkholderiales</taxon>
        <taxon>Comamonadaceae</taxon>
        <taxon>Comamonas</taxon>
    </lineage>
</organism>
<dbReference type="Proteomes" id="UP000515240">
    <property type="component" value="Chromosome"/>
</dbReference>
<sequence length="52" mass="5638">MAQSFPAHISAPTFPTGETAPIQLHADAHNALNMTAHPMPALRNRWLMEASS</sequence>
<accession>A0A7G5EK58</accession>
<feature type="region of interest" description="Disordered" evidence="1">
    <location>
        <begin position="1"/>
        <end position="22"/>
    </location>
</feature>
<gene>
    <name evidence="2" type="ORF">HS961_16930</name>
</gene>
<evidence type="ECO:0000256" key="1">
    <source>
        <dbReference type="SAM" id="MobiDB-lite"/>
    </source>
</evidence>
<name>A0A7G5EK58_9BURK</name>